<dbReference type="Proteomes" id="UP000199699">
    <property type="component" value="Unassembled WGS sequence"/>
</dbReference>
<accession>A0A1C6ST94</accession>
<proteinExistence type="predicted"/>
<dbReference type="AlphaFoldDB" id="A0A1C6ST94"/>
<dbReference type="RefSeq" id="WP_139128975.1">
    <property type="nucleotide sequence ID" value="NZ_FMHT01000003.1"/>
</dbReference>
<dbReference type="OrthoDB" id="9128446at2"/>
<organism evidence="1 2">
    <name type="scientific">Micromonospora nigra</name>
    <dbReference type="NCBI Taxonomy" id="145857"/>
    <lineage>
        <taxon>Bacteria</taxon>
        <taxon>Bacillati</taxon>
        <taxon>Actinomycetota</taxon>
        <taxon>Actinomycetes</taxon>
        <taxon>Micromonosporales</taxon>
        <taxon>Micromonosporaceae</taxon>
        <taxon>Micromonospora</taxon>
    </lineage>
</organism>
<evidence type="ECO:0000313" key="2">
    <source>
        <dbReference type="Proteomes" id="UP000199699"/>
    </source>
</evidence>
<evidence type="ECO:0000313" key="1">
    <source>
        <dbReference type="EMBL" id="SCL32864.1"/>
    </source>
</evidence>
<dbReference type="STRING" id="145857.GA0070616_4574"/>
<protein>
    <submittedName>
        <fullName evidence="1">SprT-like family protein</fullName>
    </submittedName>
</protein>
<sequence>MTTKRPTPAQARAILALIEADRPVNLAGVAHRNTRRSLIPNGWAADVDGLYTVTDAGRAAVTRQVVAEVAEPASTEQPLATTPARKPTRAQANAIRWAARIDHTIFPPRGDVLDKVEAAGWVTAEDRGGASLHWSATAAGLAAIGARPEDAGRGHDVEQAHVEARMEDALRTNRREREAGARIAPDMMRRSGRTDLPAPTGGMADGVAELRRGLAWLGERRAEASADLVAEVAPAPLTEEVPAATIATREAWLTGAVDALRPIFAEHSATIPAVRVSVGWPGVSSRKGLNKVIGQCWASHTTADKTPQVFVSPVLADAGQVLETLAHELIHAWDDCKSGHKGDFRKLAKRIGLTGKMTSTVAGDDLKAKLDEIAAQLGPYPHARLSAGDRAGQGEKKQTTRMIKCECACGYLARTSRKWLDEVGAPICPRCQTEMPICD</sequence>
<gene>
    <name evidence="1" type="ORF">GA0070616_4574</name>
</gene>
<dbReference type="EMBL" id="FMHT01000003">
    <property type="protein sequence ID" value="SCL32864.1"/>
    <property type="molecule type" value="Genomic_DNA"/>
</dbReference>
<name>A0A1C6ST94_9ACTN</name>
<reference evidence="1 2" key="1">
    <citation type="submission" date="2016-06" db="EMBL/GenBank/DDBJ databases">
        <authorList>
            <person name="Kjaerup R.B."/>
            <person name="Dalgaard T.S."/>
            <person name="Juul-Madsen H.R."/>
        </authorList>
    </citation>
    <scope>NUCLEOTIDE SEQUENCE [LARGE SCALE GENOMIC DNA]</scope>
    <source>
        <strain evidence="1 2">DSM 43818</strain>
    </source>
</reference>
<keyword evidence="2" id="KW-1185">Reference proteome</keyword>